<organism evidence="1 2">
    <name type="scientific">Cuscuta epithymum</name>
    <dbReference type="NCBI Taxonomy" id="186058"/>
    <lineage>
        <taxon>Eukaryota</taxon>
        <taxon>Viridiplantae</taxon>
        <taxon>Streptophyta</taxon>
        <taxon>Embryophyta</taxon>
        <taxon>Tracheophyta</taxon>
        <taxon>Spermatophyta</taxon>
        <taxon>Magnoliopsida</taxon>
        <taxon>eudicotyledons</taxon>
        <taxon>Gunneridae</taxon>
        <taxon>Pentapetalae</taxon>
        <taxon>asterids</taxon>
        <taxon>lamiids</taxon>
        <taxon>Solanales</taxon>
        <taxon>Convolvulaceae</taxon>
        <taxon>Cuscuteae</taxon>
        <taxon>Cuscuta</taxon>
        <taxon>Cuscuta subgen. Cuscuta</taxon>
    </lineage>
</organism>
<evidence type="ECO:0000313" key="1">
    <source>
        <dbReference type="EMBL" id="CAH9090808.1"/>
    </source>
</evidence>
<evidence type="ECO:0000313" key="2">
    <source>
        <dbReference type="Proteomes" id="UP001152523"/>
    </source>
</evidence>
<dbReference type="Proteomes" id="UP001152523">
    <property type="component" value="Unassembled WGS sequence"/>
</dbReference>
<dbReference type="EMBL" id="CAMAPF010000065">
    <property type="protein sequence ID" value="CAH9090808.1"/>
    <property type="molecule type" value="Genomic_DNA"/>
</dbReference>
<reference evidence="1" key="1">
    <citation type="submission" date="2022-07" db="EMBL/GenBank/DDBJ databases">
        <authorList>
            <person name="Macas J."/>
            <person name="Novak P."/>
            <person name="Neumann P."/>
        </authorList>
    </citation>
    <scope>NUCLEOTIDE SEQUENCE</scope>
</reference>
<gene>
    <name evidence="1" type="ORF">CEPIT_LOCUS11441</name>
</gene>
<name>A0AAV0D211_9ASTE</name>
<comment type="caution">
    <text evidence="1">The sequence shown here is derived from an EMBL/GenBank/DDBJ whole genome shotgun (WGS) entry which is preliminary data.</text>
</comment>
<keyword evidence="2" id="KW-1185">Reference proteome</keyword>
<sequence>MTSRDGVNFNNTLHSIVSDIKTSQGWDYHDSNGDYRLWDNYVGCNKIVYFDMVDDAFKILPSPTRINMEEKDSIVGTGIIDGCFSMARKDEKRQVFQVSIMKEYGKSESWMASFAISMFELLGETLTCSNLCPKMGKYL</sequence>
<proteinExistence type="predicted"/>
<protein>
    <recommendedName>
        <fullName evidence="3">F-box associated domain-containing protein</fullName>
    </recommendedName>
</protein>
<accession>A0AAV0D211</accession>
<dbReference type="AlphaFoldDB" id="A0AAV0D211"/>
<evidence type="ECO:0008006" key="3">
    <source>
        <dbReference type="Google" id="ProtNLM"/>
    </source>
</evidence>